<dbReference type="PANTHER" id="PTHR33434">
    <property type="entry name" value="DEGV DOMAIN-CONTAINING PROTEIN DR_1986-RELATED"/>
    <property type="match status" value="1"/>
</dbReference>
<evidence type="ECO:0000313" key="2">
    <source>
        <dbReference type="EMBL" id="AGA69374.1"/>
    </source>
</evidence>
<dbReference type="Proteomes" id="UP000010797">
    <property type="component" value="Chromosome"/>
</dbReference>
<evidence type="ECO:0000256" key="1">
    <source>
        <dbReference type="ARBA" id="ARBA00023121"/>
    </source>
</evidence>
<dbReference type="KEGG" id="ddl:Desdi_1925"/>
<dbReference type="STRING" id="871963.Desdi_1925"/>
<dbReference type="Gene3D" id="3.40.50.10170">
    <property type="match status" value="1"/>
</dbReference>
<dbReference type="InterPro" id="IPR003797">
    <property type="entry name" value="DegV"/>
</dbReference>
<dbReference type="HOGENOM" id="CLU_048251_0_1_9"/>
<proteinExistence type="predicted"/>
<protein>
    <submittedName>
        <fullName evidence="2">EDD domain protein, DegV family</fullName>
    </submittedName>
</protein>
<keyword evidence="1" id="KW-0446">Lipid-binding</keyword>
<dbReference type="Gene3D" id="3.30.1180.10">
    <property type="match status" value="1"/>
</dbReference>
<dbReference type="InterPro" id="IPR050270">
    <property type="entry name" value="DegV_domain_contain"/>
</dbReference>
<dbReference type="OrthoDB" id="9780216at2"/>
<dbReference type="NCBIfam" id="TIGR00762">
    <property type="entry name" value="DegV"/>
    <property type="match status" value="1"/>
</dbReference>
<dbReference type="AlphaFoldDB" id="L0F6A5"/>
<dbReference type="Pfam" id="PF02645">
    <property type="entry name" value="DegV"/>
    <property type="match status" value="1"/>
</dbReference>
<organism evidence="2 3">
    <name type="scientific">Desulfitobacterium dichloroeliminans (strain LMG P-21439 / DCA1)</name>
    <dbReference type="NCBI Taxonomy" id="871963"/>
    <lineage>
        <taxon>Bacteria</taxon>
        <taxon>Bacillati</taxon>
        <taxon>Bacillota</taxon>
        <taxon>Clostridia</taxon>
        <taxon>Eubacteriales</taxon>
        <taxon>Desulfitobacteriaceae</taxon>
        <taxon>Desulfitobacterium</taxon>
    </lineage>
</organism>
<reference evidence="3" key="1">
    <citation type="submission" date="2012-02" db="EMBL/GenBank/DDBJ databases">
        <title>Complete sequence of Desulfitobacterium dichloroeliminans LMG P-21439.</title>
        <authorList>
            <person name="Lucas S."/>
            <person name="Han J."/>
            <person name="Lapidus A."/>
            <person name="Cheng J.-F."/>
            <person name="Goodwin L."/>
            <person name="Pitluck S."/>
            <person name="Peters L."/>
            <person name="Ovchinnikova G."/>
            <person name="Teshima H."/>
            <person name="Detter J.C."/>
            <person name="Han C."/>
            <person name="Tapia R."/>
            <person name="Land M."/>
            <person name="Hauser L."/>
            <person name="Kyrpides N."/>
            <person name="Ivanova N."/>
            <person name="Pagani I."/>
            <person name="Kruse T."/>
            <person name="de Vos W.M."/>
            <person name="Boon N."/>
            <person name="Smidt H."/>
            <person name="Woyke T."/>
        </authorList>
    </citation>
    <scope>NUCLEOTIDE SEQUENCE [LARGE SCALE GENOMIC DNA]</scope>
    <source>
        <strain evidence="3">LMG P-21439 / DCA1</strain>
    </source>
</reference>
<sequence length="284" mass="31282">MRKTAIIMDSTGYLTSDIINDYDIRVVTLNVNIGDETFKEIELSNSDFFSKLKNISGSSTTSQPSVGSFIEAYQKVLADGYEEIISLHLSHKISGTYSSAMMAKDILENENIHIFDSESSALGLGLQTWAVADWSKEGANAQEILTRLPALRSQCELYFIVDTLEYLHRGGRIGGASALFGTLLQIKPILYFNEEGIIDVFEKVRSKNKALQRVYAELERAMSSGKNHRIAVIHVGAPSEAAIMAKELNEKFPGQEIRIFEAGPVIATHVGPGALGLAFHPWPN</sequence>
<accession>L0F6A5</accession>
<dbReference type="PANTHER" id="PTHR33434:SF2">
    <property type="entry name" value="FATTY ACID-BINDING PROTEIN TM_1468"/>
    <property type="match status" value="1"/>
</dbReference>
<dbReference type="InterPro" id="IPR043168">
    <property type="entry name" value="DegV_C"/>
</dbReference>
<dbReference type="eggNOG" id="COG1307">
    <property type="taxonomic scope" value="Bacteria"/>
</dbReference>
<dbReference type="RefSeq" id="WP_015262360.1">
    <property type="nucleotide sequence ID" value="NC_019903.1"/>
</dbReference>
<dbReference type="SUPFAM" id="SSF82549">
    <property type="entry name" value="DAK1/DegV-like"/>
    <property type="match status" value="1"/>
</dbReference>
<dbReference type="EMBL" id="CP003344">
    <property type="protein sequence ID" value="AGA69374.1"/>
    <property type="molecule type" value="Genomic_DNA"/>
</dbReference>
<dbReference type="PROSITE" id="PS51482">
    <property type="entry name" value="DEGV"/>
    <property type="match status" value="1"/>
</dbReference>
<gene>
    <name evidence="2" type="ordered locus">Desdi_1925</name>
</gene>
<keyword evidence="3" id="KW-1185">Reference proteome</keyword>
<evidence type="ECO:0000313" key="3">
    <source>
        <dbReference type="Proteomes" id="UP000010797"/>
    </source>
</evidence>
<dbReference type="GO" id="GO:0008289">
    <property type="term" value="F:lipid binding"/>
    <property type="evidence" value="ECO:0007669"/>
    <property type="project" value="UniProtKB-KW"/>
</dbReference>
<name>L0F6A5_DESDL</name>